<comment type="caution">
    <text evidence="12">The sequence shown here is derived from an EMBL/GenBank/DDBJ whole genome shotgun (WGS) entry which is preliminary data.</text>
</comment>
<evidence type="ECO:0000256" key="10">
    <source>
        <dbReference type="HAMAP-Rule" id="MF_03038"/>
    </source>
</evidence>
<dbReference type="InterPro" id="IPR019591">
    <property type="entry name" value="Mrp/NBP35_ATP-bd"/>
</dbReference>
<dbReference type="GO" id="GO:0016226">
    <property type="term" value="P:iron-sulfur cluster assembly"/>
    <property type="evidence" value="ECO:0007669"/>
    <property type="project" value="UniProtKB-UniRule"/>
</dbReference>
<dbReference type="InterPro" id="IPR000808">
    <property type="entry name" value="Mrp-like_CS"/>
</dbReference>
<dbReference type="Gene3D" id="3.40.50.300">
    <property type="entry name" value="P-loop containing nucleotide triphosphate hydrolases"/>
    <property type="match status" value="1"/>
</dbReference>
<evidence type="ECO:0000256" key="2">
    <source>
        <dbReference type="ARBA" id="ARBA00004496"/>
    </source>
</evidence>
<feature type="binding site" evidence="10">
    <location>
        <begin position="67"/>
        <end position="74"/>
    </location>
    <ligand>
        <name>ATP</name>
        <dbReference type="ChEBI" id="CHEBI:30616"/>
    </ligand>
</feature>
<dbReference type="PANTHER" id="PTHR23264">
    <property type="entry name" value="NUCLEOTIDE-BINDING PROTEIN NBP35 YEAST -RELATED"/>
    <property type="match status" value="1"/>
</dbReference>
<evidence type="ECO:0000256" key="3">
    <source>
        <dbReference type="ARBA" id="ARBA00022485"/>
    </source>
</evidence>
<sequence length="318" mass="34129">MSAAEIPENAPEHCPGPSNEQAGTASACQGCPNQNVCATAPKGPDPALPFIKERMNSVKHKILILSGKGGVGKSTFTSQLGFALANDENIQVGIMDIDVCGPSIPKIMGLEGEQIHQSLSGWSAVYVQDNLGVMSIGFMLSNPDDAIIWRGPKKNGLIKQFLKDVDWGDLDFMLVDTPPGTSDEHLSIIQYLKESGIDGAVIITTPQEVALQDVRKEIDFCRKVKIPIIGVVENMSGFVCPKCKGESVIFSPTTGGAKKMAEDVKIPFLGSIPLDPRIGKACDTGVSFLDEYSDSPASKAYLDIITEIKTSLTRQDDF</sequence>
<keyword evidence="5 10" id="KW-0479">Metal-binding</keyword>
<feature type="binding site" evidence="10">
    <location>
        <position position="243"/>
    </location>
    <ligand>
        <name>[4Fe-4S] cluster</name>
        <dbReference type="ChEBI" id="CHEBI:49883"/>
        <label>2</label>
        <note>ligand shared with heterodimeric partner</note>
    </ligand>
</feature>
<evidence type="ECO:0000256" key="1">
    <source>
        <dbReference type="ARBA" id="ARBA00004123"/>
    </source>
</evidence>
<dbReference type="GO" id="GO:0005634">
    <property type="term" value="C:nucleus"/>
    <property type="evidence" value="ECO:0007669"/>
    <property type="project" value="UniProtKB-SubCell"/>
</dbReference>
<proteinExistence type="inferred from homology"/>
<dbReference type="GO" id="GO:0046872">
    <property type="term" value="F:metal ion binding"/>
    <property type="evidence" value="ECO:0007669"/>
    <property type="project" value="UniProtKB-KW"/>
</dbReference>
<evidence type="ECO:0000256" key="4">
    <source>
        <dbReference type="ARBA" id="ARBA00022490"/>
    </source>
</evidence>
<keyword evidence="3 10" id="KW-0004">4Fe-4S</keyword>
<organism evidence="12 13">
    <name type="scientific">Funneliformis geosporum</name>
    <dbReference type="NCBI Taxonomy" id="1117311"/>
    <lineage>
        <taxon>Eukaryota</taxon>
        <taxon>Fungi</taxon>
        <taxon>Fungi incertae sedis</taxon>
        <taxon>Mucoromycota</taxon>
        <taxon>Glomeromycotina</taxon>
        <taxon>Glomeromycetes</taxon>
        <taxon>Glomerales</taxon>
        <taxon>Glomeraceae</taxon>
        <taxon>Funneliformis</taxon>
    </lineage>
</organism>
<feature type="binding site" evidence="10">
    <location>
        <position position="28"/>
    </location>
    <ligand>
        <name>[4Fe-4S] cluster</name>
        <dbReference type="ChEBI" id="CHEBI:49883"/>
        <label>1</label>
    </ligand>
</feature>
<dbReference type="GO" id="GO:0005829">
    <property type="term" value="C:cytosol"/>
    <property type="evidence" value="ECO:0007669"/>
    <property type="project" value="TreeGrafter"/>
</dbReference>
<dbReference type="GO" id="GO:0051539">
    <property type="term" value="F:4 iron, 4 sulfur cluster binding"/>
    <property type="evidence" value="ECO:0007669"/>
    <property type="project" value="UniProtKB-UniRule"/>
</dbReference>
<dbReference type="HAMAP" id="MF_02040">
    <property type="entry name" value="Mrp_NBP35"/>
    <property type="match status" value="1"/>
</dbReference>
<dbReference type="GO" id="GO:0005524">
    <property type="term" value="F:ATP binding"/>
    <property type="evidence" value="ECO:0007669"/>
    <property type="project" value="UniProtKB-KW"/>
</dbReference>
<evidence type="ECO:0000256" key="6">
    <source>
        <dbReference type="ARBA" id="ARBA00022741"/>
    </source>
</evidence>
<feature type="binding site" evidence="10">
    <location>
        <position position="240"/>
    </location>
    <ligand>
        <name>[4Fe-4S] cluster</name>
        <dbReference type="ChEBI" id="CHEBI:49883"/>
        <label>2</label>
        <note>ligand shared with heterodimeric partner</note>
    </ligand>
</feature>
<dbReference type="HAMAP" id="MF_03038">
    <property type="entry name" value="NUBP1"/>
    <property type="match status" value="1"/>
</dbReference>
<dbReference type="InterPro" id="IPR028601">
    <property type="entry name" value="NUBP1/Nbp35"/>
</dbReference>
<evidence type="ECO:0000256" key="8">
    <source>
        <dbReference type="ARBA" id="ARBA00023004"/>
    </source>
</evidence>
<comment type="subcellular location">
    <subcellularLocation>
        <location evidence="2 10">Cytoplasm</location>
    </subcellularLocation>
    <subcellularLocation>
        <location evidence="1">Nucleus</location>
    </subcellularLocation>
</comment>
<dbReference type="PROSITE" id="PS01215">
    <property type="entry name" value="MRP"/>
    <property type="match status" value="1"/>
</dbReference>
<keyword evidence="8 10" id="KW-0408">Iron</keyword>
<dbReference type="GO" id="GO:0140663">
    <property type="term" value="F:ATP-dependent FeS chaperone activity"/>
    <property type="evidence" value="ECO:0007669"/>
    <property type="project" value="InterPro"/>
</dbReference>
<dbReference type="EMBL" id="CAMKVN010002191">
    <property type="protein sequence ID" value="CAI2179997.1"/>
    <property type="molecule type" value="Genomic_DNA"/>
</dbReference>
<accession>A0A9W4WUJ6</accession>
<feature type="region of interest" description="Disordered" evidence="11">
    <location>
        <begin position="1"/>
        <end position="25"/>
    </location>
</feature>
<dbReference type="InterPro" id="IPR033756">
    <property type="entry name" value="YlxH/NBP35"/>
</dbReference>
<dbReference type="PANTHER" id="PTHR23264:SF35">
    <property type="entry name" value="CYTOSOLIC FE-S CLUSTER ASSEMBLY FACTOR NUBP1"/>
    <property type="match status" value="1"/>
</dbReference>
<feature type="binding site" evidence="10">
    <location>
        <position position="37"/>
    </location>
    <ligand>
        <name>[4Fe-4S] cluster</name>
        <dbReference type="ChEBI" id="CHEBI:49883"/>
        <label>1</label>
    </ligand>
</feature>
<reference evidence="12" key="1">
    <citation type="submission" date="2022-08" db="EMBL/GenBank/DDBJ databases">
        <authorList>
            <person name="Kallberg Y."/>
            <person name="Tangrot J."/>
            <person name="Rosling A."/>
        </authorList>
    </citation>
    <scope>NUCLEOTIDE SEQUENCE</scope>
    <source>
        <strain evidence="12">Wild A</strain>
    </source>
</reference>
<dbReference type="CDD" id="cd02037">
    <property type="entry name" value="Mrp_NBP35"/>
    <property type="match status" value="1"/>
</dbReference>
<evidence type="ECO:0000256" key="11">
    <source>
        <dbReference type="SAM" id="MobiDB-lite"/>
    </source>
</evidence>
<dbReference type="Pfam" id="PF10609">
    <property type="entry name" value="ParA"/>
    <property type="match status" value="1"/>
</dbReference>
<keyword evidence="7 10" id="KW-0067">ATP-binding</keyword>
<dbReference type="SUPFAM" id="SSF52540">
    <property type="entry name" value="P-loop containing nucleoside triphosphate hydrolases"/>
    <property type="match status" value="1"/>
</dbReference>
<evidence type="ECO:0000256" key="5">
    <source>
        <dbReference type="ARBA" id="ARBA00022723"/>
    </source>
</evidence>
<keyword evidence="13" id="KW-1185">Reference proteome</keyword>
<comment type="similarity">
    <text evidence="10">Belongs to the Mrp/NBP35 ATP-binding proteins family. NUBP1/NBP35 subfamily.</text>
</comment>
<evidence type="ECO:0000313" key="12">
    <source>
        <dbReference type="EMBL" id="CAI2179997.1"/>
    </source>
</evidence>
<evidence type="ECO:0000256" key="7">
    <source>
        <dbReference type="ARBA" id="ARBA00022840"/>
    </source>
</evidence>
<dbReference type="Proteomes" id="UP001153678">
    <property type="component" value="Unassembled WGS sequence"/>
</dbReference>
<dbReference type="AlphaFoldDB" id="A0A9W4WUJ6"/>
<dbReference type="InterPro" id="IPR027417">
    <property type="entry name" value="P-loop_NTPase"/>
</dbReference>
<evidence type="ECO:0000313" key="13">
    <source>
        <dbReference type="Proteomes" id="UP001153678"/>
    </source>
</evidence>
<dbReference type="OrthoDB" id="1741334at2759"/>
<protein>
    <submittedName>
        <fullName evidence="12">11459_t:CDS:1</fullName>
    </submittedName>
</protein>
<keyword evidence="9 10" id="KW-0411">Iron-sulfur</keyword>
<evidence type="ECO:0000256" key="9">
    <source>
        <dbReference type="ARBA" id="ARBA00023014"/>
    </source>
</evidence>
<name>A0A9W4WUJ6_9GLOM</name>
<keyword evidence="6 10" id="KW-0547">Nucleotide-binding</keyword>
<comment type="function">
    <text evidence="10">Component of the cytosolic iron-sulfur (Fe/S) protein assembly (CIA) machinery. Required for maturation of extramitochondrial Fe-S proteins. The NBP35-CFD1 heterotetramer forms a Fe-S scaffold complex, mediating the de novo assembly of an Fe-S cluster and its transfer to target apoproteins.</text>
</comment>
<dbReference type="GO" id="GO:1904564">
    <property type="term" value="C:cytosolic [4Fe-4S] assembly scaffold complex"/>
    <property type="evidence" value="ECO:0007669"/>
    <property type="project" value="UniProtKB-ARBA"/>
</dbReference>
<keyword evidence="4 10" id="KW-0963">Cytoplasm</keyword>
<feature type="binding site" evidence="10">
    <location>
        <position position="14"/>
    </location>
    <ligand>
        <name>[4Fe-4S] cluster</name>
        <dbReference type="ChEBI" id="CHEBI:49883"/>
        <label>1</label>
    </ligand>
</feature>
<gene>
    <name evidence="10" type="primary">NBP35</name>
    <name evidence="12" type="ORF">FWILDA_LOCUS9365</name>
</gene>
<dbReference type="FunFam" id="3.40.50.300:FF:000427">
    <property type="entry name" value="Cytosolic Fe-S cluster assembly factor NUBP1"/>
    <property type="match status" value="1"/>
</dbReference>
<feature type="binding site" evidence="10">
    <location>
        <position position="31"/>
    </location>
    <ligand>
        <name>[4Fe-4S] cluster</name>
        <dbReference type="ChEBI" id="CHEBI:49883"/>
        <label>1</label>
    </ligand>
</feature>